<evidence type="ECO:0000313" key="15">
    <source>
        <dbReference type="EMBL" id="KAF8445895.1"/>
    </source>
</evidence>
<evidence type="ECO:0000256" key="10">
    <source>
        <dbReference type="ARBA" id="ARBA00022989"/>
    </source>
</evidence>
<evidence type="ECO:0000256" key="9">
    <source>
        <dbReference type="ARBA" id="ARBA00022842"/>
    </source>
</evidence>
<sequence length="339" mass="38054">MSTHWALRLIHSLYIAFMTIAAWVRRRKRRQPKPLEAQRSKIPKHLCLNLVAHNDMPTEEIERAFLQCVQSVTAWCQVLGIETLTVYDRHGVVYGCSEETHRRVFLVNETSEDSCDSELEYPLTPPLSDSSGSRSHSPEHATFPADLNMITMMHSSRLRKRRNVAVRRQPRESGKGVSSAFSHLTLHIVSRASGKPAIVSVSRSLLRSCISGASMSDGATHSMFPYNMTVAKLAIELEAGLPPPDLMIIHHIGGMKMPYPPIEFHGFPPWQNTLAEFQYVSTPISPSGPDYTKNSRTHPDDCHLDPSRPESLDTPVLISETAFRRALDEYSGADFRLGK</sequence>
<dbReference type="GO" id="GO:0005789">
    <property type="term" value="C:endoplasmic reticulum membrane"/>
    <property type="evidence" value="ECO:0007669"/>
    <property type="project" value="UniProtKB-SubCell"/>
</dbReference>
<keyword evidence="8" id="KW-0256">Endoplasmic reticulum</keyword>
<accession>A0AAD4C2M7</accession>
<dbReference type="SUPFAM" id="SSF64005">
    <property type="entry name" value="Undecaprenyl diphosphate synthase"/>
    <property type="match status" value="1"/>
</dbReference>
<evidence type="ECO:0000256" key="5">
    <source>
        <dbReference type="ARBA" id="ARBA00012596"/>
    </source>
</evidence>
<evidence type="ECO:0000256" key="12">
    <source>
        <dbReference type="ARBA" id="ARBA00047353"/>
    </source>
</evidence>
<dbReference type="EMBL" id="WHUW01000005">
    <property type="protein sequence ID" value="KAF8445895.1"/>
    <property type="molecule type" value="Genomic_DNA"/>
</dbReference>
<dbReference type="AlphaFoldDB" id="A0AAD4C2M7"/>
<evidence type="ECO:0000256" key="3">
    <source>
        <dbReference type="ARBA" id="ARBA00004922"/>
    </source>
</evidence>
<evidence type="ECO:0000256" key="14">
    <source>
        <dbReference type="SAM" id="Phobius"/>
    </source>
</evidence>
<dbReference type="InterPro" id="IPR038887">
    <property type="entry name" value="Nus1/NgBR"/>
</dbReference>
<evidence type="ECO:0000256" key="4">
    <source>
        <dbReference type="ARBA" id="ARBA00005432"/>
    </source>
</evidence>
<dbReference type="EC" id="2.5.1.87" evidence="5"/>
<evidence type="ECO:0000256" key="2">
    <source>
        <dbReference type="ARBA" id="ARBA00004586"/>
    </source>
</evidence>
<comment type="subcellular location">
    <subcellularLocation>
        <location evidence="2">Endoplasmic reticulum membrane</location>
    </subcellularLocation>
</comment>
<evidence type="ECO:0000256" key="7">
    <source>
        <dbReference type="ARBA" id="ARBA00022692"/>
    </source>
</evidence>
<dbReference type="PANTHER" id="PTHR21528:SF0">
    <property type="entry name" value="DEHYDRODOLICHYL DIPHOSPHATE SYNTHASE COMPLEX SUBUNIT NUS1"/>
    <property type="match status" value="1"/>
</dbReference>
<dbReference type="GO" id="GO:1904423">
    <property type="term" value="C:dehydrodolichyl diphosphate synthase complex"/>
    <property type="evidence" value="ECO:0007669"/>
    <property type="project" value="InterPro"/>
</dbReference>
<keyword evidence="10 14" id="KW-1133">Transmembrane helix</keyword>
<keyword evidence="9" id="KW-0460">Magnesium</keyword>
<keyword evidence="16" id="KW-1185">Reference proteome</keyword>
<reference evidence="15" key="2">
    <citation type="journal article" date="2020" name="Nat. Commun.">
        <title>Large-scale genome sequencing of mycorrhizal fungi provides insights into the early evolution of symbiotic traits.</title>
        <authorList>
            <person name="Miyauchi S."/>
            <person name="Kiss E."/>
            <person name="Kuo A."/>
            <person name="Drula E."/>
            <person name="Kohler A."/>
            <person name="Sanchez-Garcia M."/>
            <person name="Morin E."/>
            <person name="Andreopoulos B."/>
            <person name="Barry K.W."/>
            <person name="Bonito G."/>
            <person name="Buee M."/>
            <person name="Carver A."/>
            <person name="Chen C."/>
            <person name="Cichocki N."/>
            <person name="Clum A."/>
            <person name="Culley D."/>
            <person name="Crous P.W."/>
            <person name="Fauchery L."/>
            <person name="Girlanda M."/>
            <person name="Hayes R.D."/>
            <person name="Keri Z."/>
            <person name="LaButti K."/>
            <person name="Lipzen A."/>
            <person name="Lombard V."/>
            <person name="Magnuson J."/>
            <person name="Maillard F."/>
            <person name="Murat C."/>
            <person name="Nolan M."/>
            <person name="Ohm R.A."/>
            <person name="Pangilinan J."/>
            <person name="Pereira M.F."/>
            <person name="Perotto S."/>
            <person name="Peter M."/>
            <person name="Pfister S."/>
            <person name="Riley R."/>
            <person name="Sitrit Y."/>
            <person name="Stielow J.B."/>
            <person name="Szollosi G."/>
            <person name="Zifcakova L."/>
            <person name="Stursova M."/>
            <person name="Spatafora J.W."/>
            <person name="Tedersoo L."/>
            <person name="Vaario L.M."/>
            <person name="Yamada A."/>
            <person name="Yan M."/>
            <person name="Wang P."/>
            <person name="Xu J."/>
            <person name="Bruns T."/>
            <person name="Baldrian P."/>
            <person name="Vilgalys R."/>
            <person name="Dunand C."/>
            <person name="Henrissat B."/>
            <person name="Grigoriev I.V."/>
            <person name="Hibbett D."/>
            <person name="Nagy L.G."/>
            <person name="Martin F.M."/>
        </authorList>
    </citation>
    <scope>NUCLEOTIDE SEQUENCE</scope>
    <source>
        <strain evidence="15">BED1</strain>
    </source>
</reference>
<protein>
    <recommendedName>
        <fullName evidence="5">ditrans,polycis-polyprenyl diphosphate synthase [(2E,6E)-farnesyldiphosphate specific]</fullName>
        <ecNumber evidence="5">2.5.1.87</ecNumber>
    </recommendedName>
</protein>
<reference evidence="15" key="1">
    <citation type="submission" date="2019-10" db="EMBL/GenBank/DDBJ databases">
        <authorList>
            <consortium name="DOE Joint Genome Institute"/>
            <person name="Kuo A."/>
            <person name="Miyauchi S."/>
            <person name="Kiss E."/>
            <person name="Drula E."/>
            <person name="Kohler A."/>
            <person name="Sanchez-Garcia M."/>
            <person name="Andreopoulos B."/>
            <person name="Barry K.W."/>
            <person name="Bonito G."/>
            <person name="Buee M."/>
            <person name="Carver A."/>
            <person name="Chen C."/>
            <person name="Cichocki N."/>
            <person name="Clum A."/>
            <person name="Culley D."/>
            <person name="Crous P.W."/>
            <person name="Fauchery L."/>
            <person name="Girlanda M."/>
            <person name="Hayes R."/>
            <person name="Keri Z."/>
            <person name="LaButti K."/>
            <person name="Lipzen A."/>
            <person name="Lombard V."/>
            <person name="Magnuson J."/>
            <person name="Maillard F."/>
            <person name="Morin E."/>
            <person name="Murat C."/>
            <person name="Nolan M."/>
            <person name="Ohm R."/>
            <person name="Pangilinan J."/>
            <person name="Pereira M."/>
            <person name="Perotto S."/>
            <person name="Peter M."/>
            <person name="Riley R."/>
            <person name="Sitrit Y."/>
            <person name="Stielow B."/>
            <person name="Szollosi G."/>
            <person name="Zifcakova L."/>
            <person name="Stursova M."/>
            <person name="Spatafora J.W."/>
            <person name="Tedersoo L."/>
            <person name="Vaario L.-M."/>
            <person name="Yamada A."/>
            <person name="Yan M."/>
            <person name="Wang P."/>
            <person name="Xu J."/>
            <person name="Bruns T."/>
            <person name="Baldrian P."/>
            <person name="Vilgalys R."/>
            <person name="Henrissat B."/>
            <person name="Grigoriev I.V."/>
            <person name="Hibbett D."/>
            <person name="Nagy L.G."/>
            <person name="Martin F.M."/>
        </authorList>
    </citation>
    <scope>NUCLEOTIDE SEQUENCE</scope>
    <source>
        <strain evidence="15">BED1</strain>
    </source>
</reference>
<dbReference type="GO" id="GO:0045547">
    <property type="term" value="F:ditrans,polycis-polyprenyl diphosphate synthase [(2E,6E)-farnesyl diphosphate specific] activity"/>
    <property type="evidence" value="ECO:0007669"/>
    <property type="project" value="UniProtKB-EC"/>
</dbReference>
<dbReference type="Proteomes" id="UP001194468">
    <property type="component" value="Unassembled WGS sequence"/>
</dbReference>
<feature type="region of interest" description="Disordered" evidence="13">
    <location>
        <begin position="286"/>
        <end position="313"/>
    </location>
</feature>
<comment type="pathway">
    <text evidence="3">Protein modification; protein glycosylation.</text>
</comment>
<keyword evidence="7 14" id="KW-0812">Transmembrane</keyword>
<keyword evidence="11 14" id="KW-0472">Membrane</keyword>
<dbReference type="Gene3D" id="3.40.1180.10">
    <property type="entry name" value="Decaprenyl diphosphate synthase-like"/>
    <property type="match status" value="1"/>
</dbReference>
<comment type="cofactor">
    <cofactor evidence="1">
        <name>Mg(2+)</name>
        <dbReference type="ChEBI" id="CHEBI:18420"/>
    </cofactor>
</comment>
<organism evidence="15 16">
    <name type="scientific">Boletus edulis BED1</name>
    <dbReference type="NCBI Taxonomy" id="1328754"/>
    <lineage>
        <taxon>Eukaryota</taxon>
        <taxon>Fungi</taxon>
        <taxon>Dikarya</taxon>
        <taxon>Basidiomycota</taxon>
        <taxon>Agaricomycotina</taxon>
        <taxon>Agaricomycetes</taxon>
        <taxon>Agaricomycetidae</taxon>
        <taxon>Boletales</taxon>
        <taxon>Boletineae</taxon>
        <taxon>Boletaceae</taxon>
        <taxon>Boletoideae</taxon>
        <taxon>Boletus</taxon>
    </lineage>
</organism>
<evidence type="ECO:0000256" key="1">
    <source>
        <dbReference type="ARBA" id="ARBA00001946"/>
    </source>
</evidence>
<gene>
    <name evidence="15" type="ORF">L210DRAFT_3392665</name>
</gene>
<evidence type="ECO:0000313" key="16">
    <source>
        <dbReference type="Proteomes" id="UP001194468"/>
    </source>
</evidence>
<proteinExistence type="inferred from homology"/>
<evidence type="ECO:0000256" key="11">
    <source>
        <dbReference type="ARBA" id="ARBA00023136"/>
    </source>
</evidence>
<dbReference type="InterPro" id="IPR036424">
    <property type="entry name" value="UPP_synth-like_sf"/>
</dbReference>
<feature type="compositionally biased region" description="Basic and acidic residues" evidence="13">
    <location>
        <begin position="297"/>
        <end position="311"/>
    </location>
</feature>
<comment type="similarity">
    <text evidence="4">Belongs to the UPP synthase family.</text>
</comment>
<keyword evidence="6" id="KW-0808">Transferase</keyword>
<evidence type="ECO:0000256" key="8">
    <source>
        <dbReference type="ARBA" id="ARBA00022824"/>
    </source>
</evidence>
<feature type="transmembrane region" description="Helical" evidence="14">
    <location>
        <begin position="6"/>
        <end position="24"/>
    </location>
</feature>
<feature type="region of interest" description="Disordered" evidence="13">
    <location>
        <begin position="116"/>
        <end position="142"/>
    </location>
</feature>
<comment type="caution">
    <text evidence="15">The sequence shown here is derived from an EMBL/GenBank/DDBJ whole genome shotgun (WGS) entry which is preliminary data.</text>
</comment>
<dbReference type="PANTHER" id="PTHR21528">
    <property type="entry name" value="DEHYDRODOLICHYL DIPHOSPHATE SYNTHASE COMPLEX SUBUNIT NUS1"/>
    <property type="match status" value="1"/>
</dbReference>
<name>A0AAD4C2M7_BOLED</name>
<comment type="catalytic activity">
    <reaction evidence="12">
        <text>n isopentenyl diphosphate + (2E,6E)-farnesyl diphosphate = a di-trans,poly-cis-polyprenyl diphosphate + n diphosphate</text>
        <dbReference type="Rhea" id="RHEA:53008"/>
        <dbReference type="Rhea" id="RHEA-COMP:19494"/>
        <dbReference type="ChEBI" id="CHEBI:33019"/>
        <dbReference type="ChEBI" id="CHEBI:128769"/>
        <dbReference type="ChEBI" id="CHEBI:136960"/>
        <dbReference type="ChEBI" id="CHEBI:175763"/>
        <dbReference type="EC" id="2.5.1.87"/>
    </reaction>
</comment>
<evidence type="ECO:0000256" key="13">
    <source>
        <dbReference type="SAM" id="MobiDB-lite"/>
    </source>
</evidence>
<evidence type="ECO:0000256" key="6">
    <source>
        <dbReference type="ARBA" id="ARBA00022679"/>
    </source>
</evidence>